<comment type="caution">
    <text evidence="3">The sequence shown here is derived from an EMBL/GenBank/DDBJ whole genome shotgun (WGS) entry which is preliminary data.</text>
</comment>
<dbReference type="OrthoDB" id="361102at2759"/>
<feature type="coiled-coil region" evidence="1">
    <location>
        <begin position="136"/>
        <end position="166"/>
    </location>
</feature>
<protein>
    <recommendedName>
        <fullName evidence="2">Transcription initiation factor IIE subunit alpha N-terminal domain-containing protein</fullName>
    </recommendedName>
</protein>
<dbReference type="Pfam" id="PF02002">
    <property type="entry name" value="TFIIE_alpha"/>
    <property type="match status" value="1"/>
</dbReference>
<sequence length="296" mass="34428">MAVVVVEYIIFHGTIEEHKMSEDLNLPFREVRQALMELNKHQILTSIEGRRDRRHEERSGNMFTRGPDQGRMVYWRFDPDIKNILCTRIIKLRKSLDDLVEEANKILFKCEKCSRNFTIEEAVPNYKCNMCPNSDLKRVESSIEKAKELRQEGINQIKNMENLMKECLDVTLPTSFFGAAIEINDAPPERSTGVRHVRPTIGGRGYAVDINLPELEMENKNNTINAAEHDNELIKYYQKVDRRSQRRKAGDDGGIKFNIEGVSVDVKEINGNMQVKMTDDEFSEYYKWKSTQMIFL</sequence>
<proteinExistence type="predicted"/>
<dbReference type="InterPro" id="IPR002853">
    <property type="entry name" value="TFIIE_asu"/>
</dbReference>
<dbReference type="AlphaFoldDB" id="A0A1R2BNN1"/>
<accession>A0A1R2BNN1</accession>
<evidence type="ECO:0000259" key="2">
    <source>
        <dbReference type="SMART" id="SM00531"/>
    </source>
</evidence>
<organism evidence="3 4">
    <name type="scientific">Stentor coeruleus</name>
    <dbReference type="NCBI Taxonomy" id="5963"/>
    <lineage>
        <taxon>Eukaryota</taxon>
        <taxon>Sar</taxon>
        <taxon>Alveolata</taxon>
        <taxon>Ciliophora</taxon>
        <taxon>Postciliodesmatophora</taxon>
        <taxon>Heterotrichea</taxon>
        <taxon>Heterotrichida</taxon>
        <taxon>Stentoridae</taxon>
        <taxon>Stentor</taxon>
    </lineage>
</organism>
<dbReference type="PANTHER" id="PTHR13097:SF7">
    <property type="entry name" value="GENERAL TRANSCRIPTION FACTOR IIE SUBUNIT 1"/>
    <property type="match status" value="1"/>
</dbReference>
<keyword evidence="1" id="KW-0175">Coiled coil</keyword>
<dbReference type="InterPro" id="IPR039997">
    <property type="entry name" value="TFE"/>
</dbReference>
<dbReference type="SMART" id="SM00531">
    <property type="entry name" value="TFIIE"/>
    <property type="match status" value="1"/>
</dbReference>
<dbReference type="Proteomes" id="UP000187209">
    <property type="component" value="Unassembled WGS sequence"/>
</dbReference>
<evidence type="ECO:0000313" key="3">
    <source>
        <dbReference type="EMBL" id="OMJ78314.1"/>
    </source>
</evidence>
<dbReference type="EMBL" id="MPUH01000528">
    <property type="protein sequence ID" value="OMJ78314.1"/>
    <property type="molecule type" value="Genomic_DNA"/>
</dbReference>
<dbReference type="InterPro" id="IPR024550">
    <property type="entry name" value="TFIIEa/SarR/Rpc3_HTH_dom"/>
</dbReference>
<reference evidence="3 4" key="1">
    <citation type="submission" date="2016-11" db="EMBL/GenBank/DDBJ databases">
        <title>The macronuclear genome of Stentor coeruleus: a giant cell with tiny introns.</title>
        <authorList>
            <person name="Slabodnick M."/>
            <person name="Ruby J.G."/>
            <person name="Reiff S.B."/>
            <person name="Swart E.C."/>
            <person name="Gosai S."/>
            <person name="Prabakaran S."/>
            <person name="Witkowska E."/>
            <person name="Larue G.E."/>
            <person name="Fisher S."/>
            <person name="Freeman R.M."/>
            <person name="Gunawardena J."/>
            <person name="Chu W."/>
            <person name="Stover N.A."/>
            <person name="Gregory B.D."/>
            <person name="Nowacki M."/>
            <person name="Derisi J."/>
            <person name="Roy S.W."/>
            <person name="Marshall W.F."/>
            <person name="Sood P."/>
        </authorList>
    </citation>
    <scope>NUCLEOTIDE SEQUENCE [LARGE SCALE GENOMIC DNA]</scope>
    <source>
        <strain evidence="3">WM001</strain>
    </source>
</reference>
<feature type="domain" description="Transcription initiation factor IIE subunit alpha N-terminal" evidence="2">
    <location>
        <begin position="2"/>
        <end position="151"/>
    </location>
</feature>
<evidence type="ECO:0000256" key="1">
    <source>
        <dbReference type="SAM" id="Coils"/>
    </source>
</evidence>
<keyword evidence="4" id="KW-1185">Reference proteome</keyword>
<evidence type="ECO:0000313" key="4">
    <source>
        <dbReference type="Proteomes" id="UP000187209"/>
    </source>
</evidence>
<gene>
    <name evidence="3" type="ORF">SteCoe_21913</name>
</gene>
<dbReference type="GO" id="GO:0006367">
    <property type="term" value="P:transcription initiation at RNA polymerase II promoter"/>
    <property type="evidence" value="ECO:0007669"/>
    <property type="project" value="InterPro"/>
</dbReference>
<name>A0A1R2BNN1_9CILI</name>
<dbReference type="PANTHER" id="PTHR13097">
    <property type="entry name" value="TRANSCRIPTION INITIATION FACTOR IIE, ALPHA SUBUNIT"/>
    <property type="match status" value="1"/>
</dbReference>